<comment type="similarity">
    <text evidence="3 15 17">Belongs to the RNA methyltransferase TrmD family.</text>
</comment>
<dbReference type="SUPFAM" id="SSF75217">
    <property type="entry name" value="alpha/beta knot"/>
    <property type="match status" value="1"/>
</dbReference>
<evidence type="ECO:0000256" key="16">
    <source>
        <dbReference type="PIRSR" id="PIRSR000386-1"/>
    </source>
</evidence>
<evidence type="ECO:0000256" key="9">
    <source>
        <dbReference type="ARBA" id="ARBA00022679"/>
    </source>
</evidence>
<dbReference type="Gene3D" id="1.10.1270.20">
    <property type="entry name" value="tRNA(m1g37)methyltransferase, domain 2"/>
    <property type="match status" value="1"/>
</dbReference>
<evidence type="ECO:0000256" key="10">
    <source>
        <dbReference type="ARBA" id="ARBA00022691"/>
    </source>
</evidence>
<dbReference type="InterPro" id="IPR029026">
    <property type="entry name" value="tRNA_m1G_MTases_N"/>
</dbReference>
<evidence type="ECO:0000256" key="15">
    <source>
        <dbReference type="HAMAP-Rule" id="MF_00605"/>
    </source>
</evidence>
<feature type="domain" description="tRNA methyltransferase TRMD/TRM10-type" evidence="19">
    <location>
        <begin position="1"/>
        <end position="227"/>
    </location>
</feature>
<evidence type="ECO:0000256" key="5">
    <source>
        <dbReference type="ARBA" id="ARBA00012807"/>
    </source>
</evidence>
<dbReference type="HAMAP" id="MF_00605">
    <property type="entry name" value="TrmD"/>
    <property type="match status" value="1"/>
</dbReference>
<dbReference type="OrthoDB" id="9807416at2"/>
<evidence type="ECO:0000256" key="13">
    <source>
        <dbReference type="ARBA" id="ARBA00033392"/>
    </source>
</evidence>
<dbReference type="Gene3D" id="3.40.1280.10">
    <property type="match status" value="1"/>
</dbReference>
<dbReference type="GO" id="GO:0005829">
    <property type="term" value="C:cytosol"/>
    <property type="evidence" value="ECO:0007669"/>
    <property type="project" value="TreeGrafter"/>
</dbReference>
<dbReference type="RefSeq" id="WP_151617875.1">
    <property type="nucleotide sequence ID" value="NZ_WBXO01000001.1"/>
</dbReference>
<comment type="function">
    <text evidence="1 15 17">Specifically methylates guanosine-37 in various tRNAs.</text>
</comment>
<dbReference type="InterPro" id="IPR002649">
    <property type="entry name" value="tRNA_m1G_MeTrfase_TrmD"/>
</dbReference>
<keyword evidence="11 15" id="KW-0819">tRNA processing</keyword>
<feature type="binding site" evidence="15 16">
    <location>
        <begin position="136"/>
        <end position="141"/>
    </location>
    <ligand>
        <name>S-adenosyl-L-methionine</name>
        <dbReference type="ChEBI" id="CHEBI:59789"/>
    </ligand>
</feature>
<dbReference type="PANTHER" id="PTHR46417">
    <property type="entry name" value="TRNA (GUANINE-N(1)-)-METHYLTRANSFERASE"/>
    <property type="match status" value="1"/>
</dbReference>
<evidence type="ECO:0000256" key="3">
    <source>
        <dbReference type="ARBA" id="ARBA00007630"/>
    </source>
</evidence>
<dbReference type="NCBIfam" id="NF000648">
    <property type="entry name" value="PRK00026.1"/>
    <property type="match status" value="1"/>
</dbReference>
<dbReference type="AlphaFoldDB" id="A0A6I0EXD1"/>
<dbReference type="NCBIfam" id="TIGR00088">
    <property type="entry name" value="trmD"/>
    <property type="match status" value="1"/>
</dbReference>
<name>A0A6I0EXD1_9FIRM</name>
<evidence type="ECO:0000256" key="2">
    <source>
        <dbReference type="ARBA" id="ARBA00004496"/>
    </source>
</evidence>
<comment type="catalytic activity">
    <reaction evidence="14 15 17">
        <text>guanosine(37) in tRNA + S-adenosyl-L-methionine = N(1)-methylguanosine(37) in tRNA + S-adenosyl-L-homocysteine + H(+)</text>
        <dbReference type="Rhea" id="RHEA:36899"/>
        <dbReference type="Rhea" id="RHEA-COMP:10145"/>
        <dbReference type="Rhea" id="RHEA-COMP:10147"/>
        <dbReference type="ChEBI" id="CHEBI:15378"/>
        <dbReference type="ChEBI" id="CHEBI:57856"/>
        <dbReference type="ChEBI" id="CHEBI:59789"/>
        <dbReference type="ChEBI" id="CHEBI:73542"/>
        <dbReference type="ChEBI" id="CHEBI:74269"/>
        <dbReference type="EC" id="2.1.1.228"/>
    </reaction>
</comment>
<evidence type="ECO:0000256" key="18">
    <source>
        <dbReference type="SAM" id="MobiDB-lite"/>
    </source>
</evidence>
<evidence type="ECO:0000313" key="20">
    <source>
        <dbReference type="EMBL" id="KAB2954429.1"/>
    </source>
</evidence>
<dbReference type="Pfam" id="PF01746">
    <property type="entry name" value="tRNA_m1G_MT"/>
    <property type="match status" value="1"/>
</dbReference>
<gene>
    <name evidence="15 20" type="primary">trmD</name>
    <name evidence="20" type="ORF">F9B85_01720</name>
</gene>
<evidence type="ECO:0000256" key="7">
    <source>
        <dbReference type="ARBA" id="ARBA00022490"/>
    </source>
</evidence>
<sequence length="272" mass="30815">MNIHILTIFPEMFQGPMSSSIIGRACQKGLLSIEPHNLRDYTKDKHRQVDDTPYGGGAGMVMKAEPFFEALTELTGSPKQKKVGRKIIMLTPQGATFTQKKAQELATMSEIIFLCGRYEGIDERVRQTWVDEEISIGDYILTGGELATMVIIDALVRFLPGALGDEMSAQEESFSDGLLEYPQYTKPATWQGMTVPAPLLSGHHEQIRKWRRKEAFKRTYQFRPELLRGRSLSIEDQILFAEALQELGMPVEIEKSSRKKKRKGRTKDDMGE</sequence>
<evidence type="ECO:0000256" key="12">
    <source>
        <dbReference type="ARBA" id="ARBA00029736"/>
    </source>
</evidence>
<evidence type="ECO:0000256" key="11">
    <source>
        <dbReference type="ARBA" id="ARBA00022694"/>
    </source>
</evidence>
<keyword evidence="7 15" id="KW-0963">Cytoplasm</keyword>
<evidence type="ECO:0000256" key="8">
    <source>
        <dbReference type="ARBA" id="ARBA00022603"/>
    </source>
</evidence>
<dbReference type="GO" id="GO:0002939">
    <property type="term" value="P:tRNA N1-guanine methylation"/>
    <property type="evidence" value="ECO:0007669"/>
    <property type="project" value="TreeGrafter"/>
</dbReference>
<proteinExistence type="inferred from homology"/>
<comment type="subcellular location">
    <subcellularLocation>
        <location evidence="2 15 17">Cytoplasm</location>
    </subcellularLocation>
</comment>
<dbReference type="Proteomes" id="UP000468766">
    <property type="component" value="Unassembled WGS sequence"/>
</dbReference>
<protein>
    <recommendedName>
        <fullName evidence="6 15">tRNA (guanine-N(1)-)-methyltransferase</fullName>
        <ecNumber evidence="5 15">2.1.1.228</ecNumber>
    </recommendedName>
    <alternativeName>
        <fullName evidence="12 15">M1G-methyltransferase</fullName>
    </alternativeName>
    <alternativeName>
        <fullName evidence="13 15">tRNA [GM37] methyltransferase</fullName>
    </alternativeName>
</protein>
<organism evidence="20 21">
    <name type="scientific">Heliorestis acidaminivorans</name>
    <dbReference type="NCBI Taxonomy" id="553427"/>
    <lineage>
        <taxon>Bacteria</taxon>
        <taxon>Bacillati</taxon>
        <taxon>Bacillota</taxon>
        <taxon>Clostridia</taxon>
        <taxon>Eubacteriales</taxon>
        <taxon>Heliobacteriaceae</taxon>
        <taxon>Heliorestis</taxon>
    </lineage>
</organism>
<comment type="caution">
    <text evidence="20">The sequence shown here is derived from an EMBL/GenBank/DDBJ whole genome shotgun (WGS) entry which is preliminary data.</text>
</comment>
<dbReference type="CDD" id="cd18080">
    <property type="entry name" value="TrmD-like"/>
    <property type="match status" value="1"/>
</dbReference>
<evidence type="ECO:0000259" key="19">
    <source>
        <dbReference type="Pfam" id="PF01746"/>
    </source>
</evidence>
<keyword evidence="10 15" id="KW-0949">S-adenosyl-L-methionine</keyword>
<dbReference type="GO" id="GO:0052906">
    <property type="term" value="F:tRNA (guanine(37)-N1)-methyltransferase activity"/>
    <property type="evidence" value="ECO:0007669"/>
    <property type="project" value="UniProtKB-UniRule"/>
</dbReference>
<reference evidence="20 21" key="1">
    <citation type="submission" date="2019-10" db="EMBL/GenBank/DDBJ databases">
        <title>Whole-genome sequence of the extremophile Heliorestis acidaminivorans DSM 24790.</title>
        <authorList>
            <person name="Kyndt J.A."/>
            <person name="Meyer T.E."/>
        </authorList>
    </citation>
    <scope>NUCLEOTIDE SEQUENCE [LARGE SCALE GENOMIC DNA]</scope>
    <source>
        <strain evidence="20 21">DSM 24790</strain>
    </source>
</reference>
<evidence type="ECO:0000256" key="6">
    <source>
        <dbReference type="ARBA" id="ARBA00014679"/>
    </source>
</evidence>
<keyword evidence="21" id="KW-1185">Reference proteome</keyword>
<evidence type="ECO:0000256" key="4">
    <source>
        <dbReference type="ARBA" id="ARBA00011738"/>
    </source>
</evidence>
<dbReference type="InterPro" id="IPR023148">
    <property type="entry name" value="tRNA_m1G_MeTrfase_C_sf"/>
</dbReference>
<evidence type="ECO:0000256" key="1">
    <source>
        <dbReference type="ARBA" id="ARBA00002634"/>
    </source>
</evidence>
<dbReference type="PIRSF" id="PIRSF000386">
    <property type="entry name" value="tRNA_mtase"/>
    <property type="match status" value="1"/>
</dbReference>
<dbReference type="FunFam" id="1.10.1270.20:FF:000001">
    <property type="entry name" value="tRNA (guanine-N(1)-)-methyltransferase"/>
    <property type="match status" value="1"/>
</dbReference>
<dbReference type="EC" id="2.1.1.228" evidence="5 15"/>
<dbReference type="EMBL" id="WBXO01000001">
    <property type="protein sequence ID" value="KAB2954429.1"/>
    <property type="molecule type" value="Genomic_DNA"/>
</dbReference>
<evidence type="ECO:0000256" key="14">
    <source>
        <dbReference type="ARBA" id="ARBA00047783"/>
    </source>
</evidence>
<keyword evidence="8 15" id="KW-0489">Methyltransferase</keyword>
<evidence type="ECO:0000256" key="17">
    <source>
        <dbReference type="RuleBase" id="RU003464"/>
    </source>
</evidence>
<accession>A0A6I0EXD1</accession>
<feature type="region of interest" description="Disordered" evidence="18">
    <location>
        <begin position="252"/>
        <end position="272"/>
    </location>
</feature>
<keyword evidence="9 15" id="KW-0808">Transferase</keyword>
<dbReference type="InterPro" id="IPR016009">
    <property type="entry name" value="tRNA_MeTrfase_TRMD/TRM10"/>
</dbReference>
<dbReference type="InterPro" id="IPR029028">
    <property type="entry name" value="Alpha/beta_knot_MTases"/>
</dbReference>
<dbReference type="FunFam" id="3.40.1280.10:FF:000001">
    <property type="entry name" value="tRNA (guanine-N(1)-)-methyltransferase"/>
    <property type="match status" value="1"/>
</dbReference>
<dbReference type="PANTHER" id="PTHR46417:SF1">
    <property type="entry name" value="TRNA (GUANINE-N(1)-)-METHYLTRANSFERASE"/>
    <property type="match status" value="1"/>
</dbReference>
<comment type="subunit">
    <text evidence="4 15 17">Homodimer.</text>
</comment>
<evidence type="ECO:0000313" key="21">
    <source>
        <dbReference type="Proteomes" id="UP000468766"/>
    </source>
</evidence>
<feature type="binding site" evidence="15 16">
    <location>
        <position position="116"/>
    </location>
    <ligand>
        <name>S-adenosyl-L-methionine</name>
        <dbReference type="ChEBI" id="CHEBI:59789"/>
    </ligand>
</feature>